<evidence type="ECO:0000313" key="1">
    <source>
        <dbReference type="EMBL" id="CCO16534.1"/>
    </source>
</evidence>
<reference evidence="1 2" key="1">
    <citation type="submission" date="2011-10" db="EMBL/GenBank/DDBJ databases">
        <authorList>
            <person name="Genoscope - CEA"/>
        </authorList>
    </citation>
    <scope>NUCLEOTIDE SEQUENCE [LARGE SCALE GENOMIC DNA]</scope>
    <source>
        <strain evidence="1 2">RCC 1105</strain>
    </source>
</reference>
<dbReference type="PANTHER" id="PTHR47158">
    <property type="entry name" value="OS08G0239000 PROTEIN"/>
    <property type="match status" value="1"/>
</dbReference>
<dbReference type="KEGG" id="bpg:Bathy05g02790"/>
<dbReference type="AlphaFoldDB" id="K8EEY9"/>
<organism evidence="1 2">
    <name type="scientific">Bathycoccus prasinos</name>
    <dbReference type="NCBI Taxonomy" id="41875"/>
    <lineage>
        <taxon>Eukaryota</taxon>
        <taxon>Viridiplantae</taxon>
        <taxon>Chlorophyta</taxon>
        <taxon>Mamiellophyceae</taxon>
        <taxon>Mamiellales</taxon>
        <taxon>Bathycoccaceae</taxon>
        <taxon>Bathycoccus</taxon>
    </lineage>
</organism>
<dbReference type="PANTHER" id="PTHR47158:SF1">
    <property type="entry name" value="OS08G0239000 PROTEIN"/>
    <property type="match status" value="1"/>
</dbReference>
<name>K8EEY9_9CHLO</name>
<dbReference type="Proteomes" id="UP000198341">
    <property type="component" value="Chromosome 5"/>
</dbReference>
<proteinExistence type="predicted"/>
<dbReference type="GeneID" id="19015782"/>
<protein>
    <submittedName>
        <fullName evidence="1">Uncharacterized protein</fullName>
    </submittedName>
</protein>
<dbReference type="RefSeq" id="XP_007512976.1">
    <property type="nucleotide sequence ID" value="XM_007512914.1"/>
</dbReference>
<dbReference type="OrthoDB" id="275715at2759"/>
<keyword evidence="2" id="KW-1185">Reference proteome</keyword>
<gene>
    <name evidence="1" type="ORF">Bathy05g02790</name>
</gene>
<accession>K8EEY9</accession>
<dbReference type="EMBL" id="FO082274">
    <property type="protein sequence ID" value="CCO16534.1"/>
    <property type="molecule type" value="Genomic_DNA"/>
</dbReference>
<sequence>MSATTTTTKNAQTLLARMLRVAKSYKDYNVREYLVRRTNDAYEGTKEKPEEFEKFAEKELKWMERQEKVYEMYGSERKSVLDDSTDDVATTRK</sequence>
<evidence type="ECO:0000313" key="2">
    <source>
        <dbReference type="Proteomes" id="UP000198341"/>
    </source>
</evidence>